<sequence>MPPPTHTQAGIDWGTVKADLHAATARVDFRGKVMNRAARISSMAKCGQVWCSRGAWEAAAHEINSPKAFPDEIIEEAEDGVRTMMHSDEHLVKPRIQCVHATPLGPHQLKGIAQHVEIYHCY</sequence>
<evidence type="ECO:0008006" key="3">
    <source>
        <dbReference type="Google" id="ProtNLM"/>
    </source>
</evidence>
<evidence type="ECO:0000313" key="1">
    <source>
        <dbReference type="EMBL" id="KAF5830916.1"/>
    </source>
</evidence>
<name>A0ABQ7G8I2_DUNSA</name>
<accession>A0ABQ7G8I2</accession>
<dbReference type="EMBL" id="MU069994">
    <property type="protein sequence ID" value="KAF5830916.1"/>
    <property type="molecule type" value="Genomic_DNA"/>
</dbReference>
<dbReference type="SUPFAM" id="SSF55073">
    <property type="entry name" value="Nucleotide cyclase"/>
    <property type="match status" value="1"/>
</dbReference>
<organism evidence="1 2">
    <name type="scientific">Dunaliella salina</name>
    <name type="common">Green alga</name>
    <name type="synonym">Protococcus salinus</name>
    <dbReference type="NCBI Taxonomy" id="3046"/>
    <lineage>
        <taxon>Eukaryota</taxon>
        <taxon>Viridiplantae</taxon>
        <taxon>Chlorophyta</taxon>
        <taxon>core chlorophytes</taxon>
        <taxon>Chlorophyceae</taxon>
        <taxon>CS clade</taxon>
        <taxon>Chlamydomonadales</taxon>
        <taxon>Dunaliellaceae</taxon>
        <taxon>Dunaliella</taxon>
    </lineage>
</organism>
<keyword evidence="2" id="KW-1185">Reference proteome</keyword>
<proteinExistence type="predicted"/>
<reference evidence="1" key="1">
    <citation type="submission" date="2017-08" db="EMBL/GenBank/DDBJ databases">
        <authorList>
            <person name="Polle J.E."/>
            <person name="Barry K."/>
            <person name="Cushman J."/>
            <person name="Schmutz J."/>
            <person name="Tran D."/>
            <person name="Hathwaick L.T."/>
            <person name="Yim W.C."/>
            <person name="Jenkins J."/>
            <person name="Mckie-Krisberg Z.M."/>
            <person name="Prochnik S."/>
            <person name="Lindquist E."/>
            <person name="Dockter R.B."/>
            <person name="Adam C."/>
            <person name="Molina H."/>
            <person name="Bunkerborg J."/>
            <person name="Jin E."/>
            <person name="Buchheim M."/>
            <person name="Magnuson J."/>
        </authorList>
    </citation>
    <scope>NUCLEOTIDE SEQUENCE</scope>
    <source>
        <strain evidence="1">CCAP 19/18</strain>
    </source>
</reference>
<dbReference type="Proteomes" id="UP000815325">
    <property type="component" value="Unassembled WGS sequence"/>
</dbReference>
<gene>
    <name evidence="1" type="ORF">DUNSADRAFT_13848</name>
</gene>
<dbReference type="InterPro" id="IPR029787">
    <property type="entry name" value="Nucleotide_cyclase"/>
</dbReference>
<dbReference type="Gene3D" id="3.30.70.1230">
    <property type="entry name" value="Nucleotide cyclase"/>
    <property type="match status" value="1"/>
</dbReference>
<comment type="caution">
    <text evidence="1">The sequence shown here is derived from an EMBL/GenBank/DDBJ whole genome shotgun (WGS) entry which is preliminary data.</text>
</comment>
<protein>
    <recommendedName>
        <fullName evidence="3">Guanylate cyclase domain-containing protein</fullName>
    </recommendedName>
</protein>
<evidence type="ECO:0000313" key="2">
    <source>
        <dbReference type="Proteomes" id="UP000815325"/>
    </source>
</evidence>